<evidence type="ECO:0000256" key="3">
    <source>
        <dbReference type="ARBA" id="ARBA00022824"/>
    </source>
</evidence>
<dbReference type="EMBL" id="VXBR01008236">
    <property type="protein sequence ID" value="NXO28311.1"/>
    <property type="molecule type" value="Genomic_DNA"/>
</dbReference>
<keyword evidence="4 8" id="KW-1133">Transmembrane helix</keyword>
<keyword evidence="11" id="KW-1185">Reference proteome</keyword>
<evidence type="ECO:0000259" key="9">
    <source>
        <dbReference type="Pfam" id="PF05104"/>
    </source>
</evidence>
<dbReference type="GO" id="GO:0005789">
    <property type="term" value="C:endoplasmic reticulum membrane"/>
    <property type="evidence" value="ECO:0007669"/>
    <property type="project" value="UniProtKB-SubCell"/>
</dbReference>
<keyword evidence="6" id="KW-0175">Coiled coil</keyword>
<accession>A0A7L1QUC9</accession>
<evidence type="ECO:0000256" key="5">
    <source>
        <dbReference type="ARBA" id="ARBA00023136"/>
    </source>
</evidence>
<feature type="non-terminal residue" evidence="10">
    <location>
        <position position="1"/>
    </location>
</feature>
<feature type="compositionally biased region" description="Basic and acidic residues" evidence="7">
    <location>
        <begin position="64"/>
        <end position="80"/>
    </location>
</feature>
<feature type="coiled-coil region" evidence="6">
    <location>
        <begin position="285"/>
        <end position="656"/>
    </location>
</feature>
<dbReference type="PANTHER" id="PTHR18939">
    <property type="entry name" value="RIBOSOME BINDING PROTEIN-1"/>
    <property type="match status" value="1"/>
</dbReference>
<keyword evidence="2 8" id="KW-0812">Transmembrane</keyword>
<dbReference type="AlphaFoldDB" id="A0A7L1QUC9"/>
<sequence>MDMYDPQTLGVMVFGGFMVISAIGIFLVSTFSMKETSYEEALAKQRKEIEKAQQQKLEKKKKEKPVEKKGKAKKKEEKLNGKIPEQQLTQEVTDPPKEVVPEPAIVPEPVTVETPIAAVTVVPQEKEKPAPSPKEKRKKEKKVAKVEPAPSPVLAPPPLSVPRSSPVREMAPKEVPVVAVPPVGTQQSAPVISSVPVKKTEALPAQENQKHDGPAKKKAASKKKSEPAPTDSDGALYLPYKTLVSTVSSMVFSEGEAQQLIEILTEKAGIIQDTWHMATQKGDPVAVLKRQLEEKEKQLYAEQEDAAAARNKLRELSKELAAERAKAVAVEGKLKEQLLARERDIVAVQARMQASYQDHVSETQQLQGKIRTLQEQLENGPNTQLARLQQENSILRDALNQATSQMESKQNAELAKLRQECSKLMKELSEKSEVLQQEEQQRKNWEMKVAASEKRIEQLQAYQQEAEVMLQKRLDEVSDELRKTQSSYKSLLADAEKTKRQQQSIAELQAKLLSSEAEVKSKLLELDNVKGKLQHASSENTKLLERIKSIEALLETGQIREAEKTRDLQAANEVEMKQLQSRLQEKINQLAALEREATQLREAVEQQKVKNNDLREKNWKAMEALTVVEKACEEKLLAATKAKEELAQQLDMLETRTKQTLLSALPGVTVSLQQDYDTWLQEFKEKTMGVLKQQMITTEPPDSALKLKEAEEAQSTLQAECEQYRTILAETEGMLRNLQKSVEEEEQVWKAKLTASEEELQKSHLQLKSLEGVVEKLKADLQSTDQLKEYTSLLETQLENHLETASSERQNYTKEVGALRQLLSESQEQLEAAKTETQKQSKELALVRQQLSRAKSHIQDSLGDVPASSFLSLFKILFLGVYPLFSTQLKTQLEQNETLAEKEQMLRQKLAQELEEAQSLARSLQAELEKLRLAEHAAGPDEEEARYLKERLEKEKKLTKDLGQAATKLQELLKVTQDQLAKERETVKKLKEQLQE</sequence>
<feature type="region of interest" description="Disordered" evidence="7">
    <location>
        <begin position="49"/>
        <end position="235"/>
    </location>
</feature>
<dbReference type="Pfam" id="PF05104">
    <property type="entry name" value="Rib_recp_KP_reg"/>
    <property type="match status" value="1"/>
</dbReference>
<feature type="coiled-coil region" evidence="6">
    <location>
        <begin position="966"/>
        <end position="993"/>
    </location>
</feature>
<feature type="coiled-coil region" evidence="6">
    <location>
        <begin position="889"/>
        <end position="934"/>
    </location>
</feature>
<evidence type="ECO:0000256" key="4">
    <source>
        <dbReference type="ARBA" id="ARBA00022989"/>
    </source>
</evidence>
<comment type="subcellular location">
    <subcellularLocation>
        <location evidence="1">Endoplasmic reticulum membrane</location>
        <topology evidence="1">Single-pass membrane protein</topology>
    </subcellularLocation>
</comment>
<feature type="compositionally biased region" description="Low complexity" evidence="7">
    <location>
        <begin position="161"/>
        <end position="183"/>
    </location>
</feature>
<evidence type="ECO:0000256" key="6">
    <source>
        <dbReference type="SAM" id="Coils"/>
    </source>
</evidence>
<proteinExistence type="predicted"/>
<dbReference type="GO" id="GO:0015031">
    <property type="term" value="P:protein transport"/>
    <property type="evidence" value="ECO:0007669"/>
    <property type="project" value="InterPro"/>
</dbReference>
<feature type="coiled-coil region" evidence="6">
    <location>
        <begin position="707"/>
        <end position="850"/>
    </location>
</feature>
<evidence type="ECO:0000313" key="10">
    <source>
        <dbReference type="EMBL" id="NXO28311.1"/>
    </source>
</evidence>
<reference evidence="10 11" key="1">
    <citation type="submission" date="2019-09" db="EMBL/GenBank/DDBJ databases">
        <title>Bird 10,000 Genomes (B10K) Project - Family phase.</title>
        <authorList>
            <person name="Zhang G."/>
        </authorList>
    </citation>
    <scope>NUCLEOTIDE SEQUENCE [LARGE SCALE GENOMIC DNA]</scope>
    <source>
        <strain evidence="10">B10K-DU-002-30</strain>
        <tissue evidence="10">Muscle</tissue>
    </source>
</reference>
<evidence type="ECO:0000256" key="1">
    <source>
        <dbReference type="ARBA" id="ARBA00004389"/>
    </source>
</evidence>
<evidence type="ECO:0000256" key="2">
    <source>
        <dbReference type="ARBA" id="ARBA00022692"/>
    </source>
</evidence>
<feature type="compositionally biased region" description="Low complexity" evidence="7">
    <location>
        <begin position="101"/>
        <end position="117"/>
    </location>
</feature>
<gene>
    <name evidence="10" type="primary">Rrbp1</name>
    <name evidence="10" type="ORF">CISJUN_R13862</name>
</gene>
<dbReference type="PANTHER" id="PTHR18939:SF4">
    <property type="entry name" value="RIBOSOME-BINDING PROTEIN 1"/>
    <property type="match status" value="1"/>
</dbReference>
<dbReference type="InterPro" id="IPR007794">
    <property type="entry name" value="Rib_rcpt_KP"/>
</dbReference>
<evidence type="ECO:0000313" key="11">
    <source>
        <dbReference type="Proteomes" id="UP000546986"/>
    </source>
</evidence>
<evidence type="ECO:0000256" key="7">
    <source>
        <dbReference type="SAM" id="MobiDB-lite"/>
    </source>
</evidence>
<feature type="domain" description="Ribosome receptor lysine/proline rich" evidence="9">
    <location>
        <begin position="33"/>
        <end position="163"/>
    </location>
</feature>
<feature type="compositionally biased region" description="Pro residues" evidence="7">
    <location>
        <begin position="149"/>
        <end position="160"/>
    </location>
</feature>
<feature type="non-terminal residue" evidence="10">
    <location>
        <position position="996"/>
    </location>
</feature>
<evidence type="ECO:0000256" key="8">
    <source>
        <dbReference type="SAM" id="Phobius"/>
    </source>
</evidence>
<protein>
    <submittedName>
        <fullName evidence="10">RRBP1 protein</fullName>
    </submittedName>
</protein>
<comment type="caution">
    <text evidence="10">The sequence shown here is derived from an EMBL/GenBank/DDBJ whole genome shotgun (WGS) entry which is preliminary data.</text>
</comment>
<feature type="transmembrane region" description="Helical" evidence="8">
    <location>
        <begin position="9"/>
        <end position="28"/>
    </location>
</feature>
<keyword evidence="3" id="KW-0256">Endoplasmic reticulum</keyword>
<organism evidence="10 11">
    <name type="scientific">Cisticola juncidis</name>
    <dbReference type="NCBI Taxonomy" id="52622"/>
    <lineage>
        <taxon>Eukaryota</taxon>
        <taxon>Metazoa</taxon>
        <taxon>Chordata</taxon>
        <taxon>Craniata</taxon>
        <taxon>Vertebrata</taxon>
        <taxon>Euteleostomi</taxon>
        <taxon>Archelosauria</taxon>
        <taxon>Archosauria</taxon>
        <taxon>Dinosauria</taxon>
        <taxon>Saurischia</taxon>
        <taxon>Theropoda</taxon>
        <taxon>Coelurosauria</taxon>
        <taxon>Aves</taxon>
        <taxon>Neognathae</taxon>
        <taxon>Neoaves</taxon>
        <taxon>Telluraves</taxon>
        <taxon>Australaves</taxon>
        <taxon>Passeriformes</taxon>
        <taxon>Sylvioidea</taxon>
        <taxon>Cisticolidae</taxon>
        <taxon>Cisticola</taxon>
    </lineage>
</organism>
<dbReference type="Proteomes" id="UP000546986">
    <property type="component" value="Unassembled WGS sequence"/>
</dbReference>
<name>A0A7L1QUC9_9PASS</name>
<keyword evidence="5 8" id="KW-0472">Membrane</keyword>
<dbReference type="InterPro" id="IPR040248">
    <property type="entry name" value="RRBP1"/>
</dbReference>